<gene>
    <name evidence="9" type="ORF">C6P45_003534</name>
</gene>
<evidence type="ECO:0000256" key="3">
    <source>
        <dbReference type="ARBA" id="ARBA00023125"/>
    </source>
</evidence>
<keyword evidence="10" id="KW-1185">Reference proteome</keyword>
<dbReference type="SMART" id="SM00432">
    <property type="entry name" value="MADS"/>
    <property type="match status" value="1"/>
</dbReference>
<dbReference type="InterPro" id="IPR002100">
    <property type="entry name" value="TF_MADSbox"/>
</dbReference>
<evidence type="ECO:0000256" key="7">
    <source>
        <dbReference type="SAM" id="MobiDB-lite"/>
    </source>
</evidence>
<feature type="region of interest" description="Disordered" evidence="7">
    <location>
        <begin position="119"/>
        <end position="261"/>
    </location>
</feature>
<feature type="region of interest" description="Disordered" evidence="7">
    <location>
        <begin position="537"/>
        <end position="588"/>
    </location>
</feature>
<comment type="subcellular location">
    <subcellularLocation>
        <location evidence="1">Nucleus</location>
    </subcellularLocation>
</comment>
<evidence type="ECO:0000256" key="1">
    <source>
        <dbReference type="ARBA" id="ARBA00004123"/>
    </source>
</evidence>
<dbReference type="InterPro" id="IPR036879">
    <property type="entry name" value="TF_MADSbox_sf"/>
</dbReference>
<dbReference type="PROSITE" id="PS50066">
    <property type="entry name" value="MADS_BOX_2"/>
    <property type="match status" value="1"/>
</dbReference>
<dbReference type="AlphaFoldDB" id="A0A9P6WDW4"/>
<accession>A0A9P6WDW4</accession>
<proteinExistence type="inferred from homology"/>
<keyword evidence="4" id="KW-0804">Transcription</keyword>
<feature type="compositionally biased region" description="Polar residues" evidence="7">
    <location>
        <begin position="273"/>
        <end position="300"/>
    </location>
</feature>
<comment type="caution">
    <text evidence="9">The sequence shown here is derived from an EMBL/GenBank/DDBJ whole genome shotgun (WGS) entry which is preliminary data.</text>
</comment>
<evidence type="ECO:0000256" key="4">
    <source>
        <dbReference type="ARBA" id="ARBA00023163"/>
    </source>
</evidence>
<keyword evidence="3" id="KW-0238">DNA-binding</keyword>
<feature type="compositionally biased region" description="Basic and acidic residues" evidence="7">
    <location>
        <begin position="246"/>
        <end position="260"/>
    </location>
</feature>
<dbReference type="Proteomes" id="UP000750334">
    <property type="component" value="Unassembled WGS sequence"/>
</dbReference>
<keyword evidence="5" id="KW-0539">Nucleus</keyword>
<dbReference type="GO" id="GO:0000981">
    <property type="term" value="F:DNA-binding transcription factor activity, RNA polymerase II-specific"/>
    <property type="evidence" value="ECO:0007669"/>
    <property type="project" value="TreeGrafter"/>
</dbReference>
<dbReference type="SUPFAM" id="SSF55455">
    <property type="entry name" value="SRF-like"/>
    <property type="match status" value="1"/>
</dbReference>
<dbReference type="GO" id="GO:0046983">
    <property type="term" value="F:protein dimerization activity"/>
    <property type="evidence" value="ECO:0007669"/>
    <property type="project" value="InterPro"/>
</dbReference>
<feature type="region of interest" description="Disordered" evidence="7">
    <location>
        <begin position="273"/>
        <end position="302"/>
    </location>
</feature>
<dbReference type="PANTHER" id="PTHR11945">
    <property type="entry name" value="MADS BOX PROTEIN"/>
    <property type="match status" value="1"/>
</dbReference>
<evidence type="ECO:0000313" key="9">
    <source>
        <dbReference type="EMBL" id="KAG0669629.1"/>
    </source>
</evidence>
<evidence type="ECO:0000256" key="2">
    <source>
        <dbReference type="ARBA" id="ARBA00023015"/>
    </source>
</evidence>
<dbReference type="InterPro" id="IPR033896">
    <property type="entry name" value="MEF2-like_N"/>
</dbReference>
<feature type="compositionally biased region" description="Low complexity" evidence="7">
    <location>
        <begin position="120"/>
        <end position="131"/>
    </location>
</feature>
<feature type="compositionally biased region" description="Low complexity" evidence="7">
    <location>
        <begin position="574"/>
        <end position="588"/>
    </location>
</feature>
<dbReference type="OrthoDB" id="1898716at2759"/>
<reference evidence="9 10" key="1">
    <citation type="submission" date="2020-11" db="EMBL/GenBank/DDBJ databases">
        <title>Kefir isolates.</title>
        <authorList>
            <person name="Marcisauskas S."/>
            <person name="Kim Y."/>
            <person name="Blasche S."/>
        </authorList>
    </citation>
    <scope>NUCLEOTIDE SEQUENCE [LARGE SCALE GENOMIC DNA]</scope>
    <source>
        <strain evidence="9 10">OG2</strain>
    </source>
</reference>
<dbReference type="PRINTS" id="PR00404">
    <property type="entry name" value="MADSDOMAIN"/>
</dbReference>
<dbReference type="PROSITE" id="PS00350">
    <property type="entry name" value="MADS_BOX_1"/>
    <property type="match status" value="1"/>
</dbReference>
<evidence type="ECO:0000256" key="6">
    <source>
        <dbReference type="ARBA" id="ARBA00025805"/>
    </source>
</evidence>
<evidence type="ECO:0000256" key="5">
    <source>
        <dbReference type="ARBA" id="ARBA00023242"/>
    </source>
</evidence>
<comment type="similarity">
    <text evidence="6">Belongs to the MEF2 family.</text>
</comment>
<keyword evidence="2" id="KW-0805">Transcription regulation</keyword>
<feature type="region of interest" description="Disordered" evidence="7">
    <location>
        <begin position="352"/>
        <end position="384"/>
    </location>
</feature>
<feature type="compositionally biased region" description="Low complexity" evidence="7">
    <location>
        <begin position="174"/>
        <end position="189"/>
    </location>
</feature>
<feature type="compositionally biased region" description="Polar residues" evidence="7">
    <location>
        <begin position="557"/>
        <end position="573"/>
    </location>
</feature>
<evidence type="ECO:0000313" key="10">
    <source>
        <dbReference type="Proteomes" id="UP000750334"/>
    </source>
</evidence>
<organism evidence="9 10">
    <name type="scientific">Maudiozyma exigua</name>
    <name type="common">Yeast</name>
    <name type="synonym">Kazachstania exigua</name>
    <dbReference type="NCBI Taxonomy" id="34358"/>
    <lineage>
        <taxon>Eukaryota</taxon>
        <taxon>Fungi</taxon>
        <taxon>Dikarya</taxon>
        <taxon>Ascomycota</taxon>
        <taxon>Saccharomycotina</taxon>
        <taxon>Saccharomycetes</taxon>
        <taxon>Saccharomycetales</taxon>
        <taxon>Saccharomycetaceae</taxon>
        <taxon>Maudiozyma</taxon>
    </lineage>
</organism>
<feature type="domain" description="MADS-box" evidence="8">
    <location>
        <begin position="1"/>
        <end position="61"/>
    </location>
</feature>
<feature type="compositionally biased region" description="Polar residues" evidence="7">
    <location>
        <begin position="213"/>
        <end position="233"/>
    </location>
</feature>
<dbReference type="Pfam" id="PF00319">
    <property type="entry name" value="SRF-TF"/>
    <property type="match status" value="1"/>
</dbReference>
<feature type="compositionally biased region" description="Low complexity" evidence="7">
    <location>
        <begin position="150"/>
        <end position="164"/>
    </location>
</feature>
<dbReference type="PANTHER" id="PTHR11945:SF534">
    <property type="entry name" value="MYOCYTE-SPECIFIC ENHANCER FACTOR 2"/>
    <property type="match status" value="1"/>
</dbReference>
<name>A0A9P6WDW4_MAUEX</name>
<protein>
    <recommendedName>
        <fullName evidence="8">MADS-box domain-containing protein</fullName>
    </recommendedName>
</protein>
<feature type="compositionally biased region" description="Low complexity" evidence="7">
    <location>
        <begin position="537"/>
        <end position="550"/>
    </location>
</feature>
<dbReference type="Gene3D" id="3.40.1810.10">
    <property type="entry name" value="Transcription factor, MADS-box"/>
    <property type="match status" value="1"/>
</dbReference>
<dbReference type="EMBL" id="PUHR01000037">
    <property type="protein sequence ID" value="KAG0669629.1"/>
    <property type="molecule type" value="Genomic_DNA"/>
</dbReference>
<evidence type="ECO:0000259" key="8">
    <source>
        <dbReference type="PROSITE" id="PS50066"/>
    </source>
</evidence>
<dbReference type="GO" id="GO:0000978">
    <property type="term" value="F:RNA polymerase II cis-regulatory region sequence-specific DNA binding"/>
    <property type="evidence" value="ECO:0007669"/>
    <property type="project" value="TreeGrafter"/>
</dbReference>
<sequence length="632" mass="68396">MGRRKIEIQPLTDERNRTVTFIKRKAGLLKKAHELAVLCQVDVTLLIVGPNNTLYEFSSCDTNDLIDHYLNDKTMSREIKGPQDFGNYVKNRQVNPQNLITDDQILSNDHIVKKRRLSMGNNTTITNGNSTYMSQNDSDDSDSTENASVNNTISNSTIIQNRNRSFTKSKHNTRSSNTLSSDTSYLSTSFRESSDRDIKNNLNNNNEVRGYGTLSSSSNQHIIRQQSDDNGNSNDHRALKNSPSKLHSEVPRTASEDNKINENMNILSPINEQQNQMTGSKSTHSSLPQIKTSNTSNNKSGARPVLRVEIPNNNIISNNAIYSEPSSSTTSVTTANIYGNGGSSTQYFKRTGNDGKPLPNANVKMESPVLGTGNSLSLDKNADSSRVPIKAPNSTTFSFSNGLPPLFSSTSAVPPYVATPLQGPTASGNNSNNPMNFSGNNSSSPIQPQMLPNQKQHIPLNQTQRYSQQAPFNPPQLGSGRIFSPTGGMGNLSKLGQDHMMNGPPTGSLPSKFANDLMMPSPSGSMSMFQDWSLGSGNNGLNNNNQQNNVGIGGSSLPNNQPGIPGANHTSNNGSTSASNQFASSSNGNTGLTPYINVSQTPLANRFFNFSSETANDDSGANNTIKTIKKDD</sequence>
<dbReference type="GO" id="GO:0045944">
    <property type="term" value="P:positive regulation of transcription by RNA polymerase II"/>
    <property type="evidence" value="ECO:0007669"/>
    <property type="project" value="InterPro"/>
</dbReference>
<feature type="compositionally biased region" description="Low complexity" evidence="7">
    <location>
        <begin position="427"/>
        <end position="445"/>
    </location>
</feature>
<dbReference type="CDD" id="cd00265">
    <property type="entry name" value="MADS_MEF2_like"/>
    <property type="match status" value="1"/>
</dbReference>
<feature type="region of interest" description="Disordered" evidence="7">
    <location>
        <begin position="422"/>
        <end position="447"/>
    </location>
</feature>
<dbReference type="GO" id="GO:0005634">
    <property type="term" value="C:nucleus"/>
    <property type="evidence" value="ECO:0007669"/>
    <property type="project" value="UniProtKB-SubCell"/>
</dbReference>